<feature type="region of interest" description="Disordered" evidence="9">
    <location>
        <begin position="290"/>
        <end position="314"/>
    </location>
</feature>
<dbReference type="CDD" id="cd12070">
    <property type="entry name" value="SH3_ARHGAP12"/>
    <property type="match status" value="1"/>
</dbReference>
<evidence type="ECO:0000256" key="6">
    <source>
        <dbReference type="ARBA" id="ARBA00070232"/>
    </source>
</evidence>
<dbReference type="InterPro" id="IPR001452">
    <property type="entry name" value="SH3_domain"/>
</dbReference>
<dbReference type="SMART" id="SM00324">
    <property type="entry name" value="RhoGAP"/>
    <property type="match status" value="1"/>
</dbReference>
<evidence type="ECO:0000259" key="12">
    <source>
        <dbReference type="PROSITE" id="PS50020"/>
    </source>
</evidence>
<dbReference type="Proteomes" id="UP000314985">
    <property type="component" value="Chromosome 10"/>
</dbReference>
<dbReference type="PROSITE" id="PS50020">
    <property type="entry name" value="WW_DOMAIN_2"/>
    <property type="match status" value="2"/>
</dbReference>
<evidence type="ECO:0000313" key="14">
    <source>
        <dbReference type="Ensembl" id="ENSSSCP00070028344.1"/>
    </source>
</evidence>
<feature type="region of interest" description="Disordered" evidence="9">
    <location>
        <begin position="151"/>
        <end position="239"/>
    </location>
</feature>
<feature type="compositionally biased region" description="Polar residues" evidence="9">
    <location>
        <begin position="189"/>
        <end position="198"/>
    </location>
</feature>
<organism evidence="14 15">
    <name type="scientific">Sus scrofa</name>
    <name type="common">Pig</name>
    <dbReference type="NCBI Taxonomy" id="9823"/>
    <lineage>
        <taxon>Eukaryota</taxon>
        <taxon>Metazoa</taxon>
        <taxon>Chordata</taxon>
        <taxon>Craniata</taxon>
        <taxon>Vertebrata</taxon>
        <taxon>Euteleostomi</taxon>
        <taxon>Mammalia</taxon>
        <taxon>Eutheria</taxon>
        <taxon>Laurasiatheria</taxon>
        <taxon>Artiodactyla</taxon>
        <taxon>Suina</taxon>
        <taxon>Suidae</taxon>
        <taxon>Sus</taxon>
    </lineage>
</organism>
<evidence type="ECO:0000256" key="1">
    <source>
        <dbReference type="ARBA" id="ARBA00022443"/>
    </source>
</evidence>
<evidence type="ECO:0000256" key="2">
    <source>
        <dbReference type="ARBA" id="ARBA00022468"/>
    </source>
</evidence>
<dbReference type="Ensembl" id="ENSSSCT00055031813.1">
    <property type="protein sequence ID" value="ENSSSCP00055025321.1"/>
    <property type="gene ID" value="ENSSSCG00055015844.1"/>
</dbReference>
<dbReference type="SUPFAM" id="SSF51045">
    <property type="entry name" value="WW domain"/>
    <property type="match status" value="2"/>
</dbReference>
<feature type="domain" description="WW" evidence="12">
    <location>
        <begin position="309"/>
        <end position="342"/>
    </location>
</feature>
<keyword evidence="2" id="KW-0343">GTPase activation</keyword>
<proteinExistence type="predicted"/>
<dbReference type="FunFam" id="2.30.30.40:FF:000056">
    <property type="entry name" value="rho GTPase-activating protein 12 isoform X1"/>
    <property type="match status" value="1"/>
</dbReference>
<dbReference type="InterPro" id="IPR011993">
    <property type="entry name" value="PH-like_dom_sf"/>
</dbReference>
<sequence length="815" mass="92557">MADRGGKIVPGQVYIEVEYDYEYEAKDRKIVIKQGERYILVKKTNDDWWQVKPDENSKAFYVPAQYVKEVGRKALMPPVKQAAGLPNNSVKMMQSLHLQRSTENVNKLPELSSFGKPSAAVQGSGLIRDANQNFGPSYIPGQTHNLSLDLTHNNGKFNSDSHSPKVPGQNRTRLFGHFPGPEFLDIEKTSFSQEQSCDSAGEGSERIQQDSESGDELSSSSTEQIRATTPPNQGRPDSPVYANLQELKISQSALPPLPGSPAIQINGEWETHKDSSGRCYYYNRGTQERTWKPPRSTRDTNISKGDFQSPGDQEWLKHVDDQGRQYYYSADGSRSEWELPKYNASSQQQREIIKSRSLDRRLQEPIVLTKWRHSTIVLDTNDKESPTASKPCYPENESSPSSPKHQDTPLLPLLHSPCFHGVLPVFPTFTQGQEKYGLLNVTKISENGKKVRKNWLSSWAVLQGSSLLFTKTQGSSTSWFGSNQSKPEFTVDLRGATIEMASKDKSSKKNVFELKTRQGTELLIQSDNDTVINDWFKVLSSTISNQVVEPDEAIEEETPDSPGIEKHDREKDHKDPKKFRSTKVSSIDSSEQKKTKKNLKKFLTRRPTLQAVREKGYIKDQVFGANLANLCQRENSTVPKFVKLCIEHVEEYGLDIDGIYRVSGNLAVIQKLRFAVNHDEKLDLNDSKWEDIHVITGALKMFFRELPEPLFTFNHFNDFVNAIKQEPRQRVSAVKDLIRQLPKPNQDTMQILFRHLKRVIENGERNRMTYQSIAIVFGPTLLKPEKETGNIAVHTVYQNQIVELILLEINSIFGR</sequence>
<dbReference type="Gene3D" id="1.10.555.10">
    <property type="entry name" value="Rho GTPase activation protein"/>
    <property type="match status" value="1"/>
</dbReference>
<feature type="compositionally biased region" description="Basic and acidic residues" evidence="9">
    <location>
        <begin position="563"/>
        <end position="575"/>
    </location>
</feature>
<evidence type="ECO:0000259" key="10">
    <source>
        <dbReference type="PROSITE" id="PS50002"/>
    </source>
</evidence>
<dbReference type="SUPFAM" id="SSF50729">
    <property type="entry name" value="PH domain-like"/>
    <property type="match status" value="1"/>
</dbReference>
<evidence type="ECO:0000256" key="7">
    <source>
        <dbReference type="ARBA" id="ARBA00083383"/>
    </source>
</evidence>
<keyword evidence="3" id="KW-0597">Phosphoprotein</keyword>
<dbReference type="GO" id="GO:0007165">
    <property type="term" value="P:signal transduction"/>
    <property type="evidence" value="ECO:0007669"/>
    <property type="project" value="InterPro"/>
</dbReference>
<keyword evidence="4" id="KW-0677">Repeat</keyword>
<name>A0A4X1UJP0_PIG</name>
<dbReference type="PROSITE" id="PS50238">
    <property type="entry name" value="RHOGAP"/>
    <property type="match status" value="1"/>
</dbReference>
<dbReference type="SMART" id="SM00326">
    <property type="entry name" value="SH3"/>
    <property type="match status" value="1"/>
</dbReference>
<accession>A0A4X1UJP0</accession>
<feature type="domain" description="WW" evidence="12">
    <location>
        <begin position="263"/>
        <end position="296"/>
    </location>
</feature>
<feature type="compositionally biased region" description="Polar residues" evidence="9">
    <location>
        <begin position="151"/>
        <end position="161"/>
    </location>
</feature>
<dbReference type="InterPro" id="IPR001849">
    <property type="entry name" value="PH_domain"/>
</dbReference>
<dbReference type="Pfam" id="PF00169">
    <property type="entry name" value="PH"/>
    <property type="match status" value="1"/>
</dbReference>
<evidence type="ECO:0000256" key="8">
    <source>
        <dbReference type="PROSITE-ProRule" id="PRU00192"/>
    </source>
</evidence>
<protein>
    <recommendedName>
        <fullName evidence="6">Rho GTPase-activating protein 12</fullName>
    </recommendedName>
    <alternativeName>
        <fullName evidence="7">Rho-type GTPase-activating protein 12</fullName>
    </alternativeName>
</protein>
<feature type="region of interest" description="Disordered" evidence="9">
    <location>
        <begin position="548"/>
        <end position="599"/>
    </location>
</feature>
<dbReference type="FunFam" id="2.20.70.10:FF:000024">
    <property type="entry name" value="Rho GTPase activating protein 12"/>
    <property type="match status" value="1"/>
</dbReference>
<dbReference type="GO" id="GO:0005096">
    <property type="term" value="F:GTPase activator activity"/>
    <property type="evidence" value="ECO:0007669"/>
    <property type="project" value="UniProtKB-KW"/>
</dbReference>
<dbReference type="Pfam" id="PF00018">
    <property type="entry name" value="SH3_1"/>
    <property type="match status" value="1"/>
</dbReference>
<dbReference type="Pfam" id="PF00620">
    <property type="entry name" value="RhoGAP"/>
    <property type="match status" value="1"/>
</dbReference>
<dbReference type="CDD" id="cd00201">
    <property type="entry name" value="WW"/>
    <property type="match status" value="1"/>
</dbReference>
<comment type="function">
    <text evidence="5">GTPase activator for the Rho-type GTPases by converting them to an inactive GDP-bound state.</text>
</comment>
<evidence type="ECO:0000259" key="11">
    <source>
        <dbReference type="PROSITE" id="PS50003"/>
    </source>
</evidence>
<evidence type="ECO:0000256" key="4">
    <source>
        <dbReference type="ARBA" id="ARBA00022737"/>
    </source>
</evidence>
<dbReference type="Proteomes" id="UP000694724">
    <property type="component" value="Unplaced"/>
</dbReference>
<evidence type="ECO:0000256" key="3">
    <source>
        <dbReference type="ARBA" id="ARBA00022553"/>
    </source>
</evidence>
<dbReference type="FunFam" id="1.10.555.10:FF:000003">
    <property type="entry name" value="Putative rho GTPase-activating protein 12"/>
    <property type="match status" value="1"/>
</dbReference>
<dbReference type="Gene3D" id="2.20.70.10">
    <property type="match status" value="1"/>
</dbReference>
<dbReference type="CDD" id="cd04403">
    <property type="entry name" value="RhoGAP_ARHGAP27_15_12_9"/>
    <property type="match status" value="1"/>
</dbReference>
<evidence type="ECO:0000313" key="15">
    <source>
        <dbReference type="Proteomes" id="UP000314985"/>
    </source>
</evidence>
<dbReference type="SUPFAM" id="SSF50044">
    <property type="entry name" value="SH3-domain"/>
    <property type="match status" value="1"/>
</dbReference>
<evidence type="ECO:0000259" key="13">
    <source>
        <dbReference type="PROSITE" id="PS50238"/>
    </source>
</evidence>
<dbReference type="InterPro" id="IPR008936">
    <property type="entry name" value="Rho_GTPase_activation_prot"/>
</dbReference>
<dbReference type="FunFam" id="2.30.29.30:FF:000100">
    <property type="entry name" value="Rho GTPase activating protein 12"/>
    <property type="match status" value="1"/>
</dbReference>
<dbReference type="Ensembl" id="ENSSSCT00070033938.1">
    <property type="protein sequence ID" value="ENSSSCP00070028344.1"/>
    <property type="gene ID" value="ENSSSCG00070016587.1"/>
</dbReference>
<feature type="domain" description="SH3" evidence="10">
    <location>
        <begin position="10"/>
        <end position="72"/>
    </location>
</feature>
<dbReference type="PANTHER" id="PTHR23176:SF107">
    <property type="entry name" value="RHO GTPASE-ACTIVATING PROTEIN 12"/>
    <property type="match status" value="1"/>
</dbReference>
<dbReference type="InterPro" id="IPR035491">
    <property type="entry name" value="ARHGAP12_SH3"/>
</dbReference>
<evidence type="ECO:0000256" key="5">
    <source>
        <dbReference type="ARBA" id="ARBA00055252"/>
    </source>
</evidence>
<dbReference type="InterPro" id="IPR050729">
    <property type="entry name" value="Rho-GAP"/>
</dbReference>
<dbReference type="Pfam" id="PF16618">
    <property type="entry name" value="SH3-WW_linker"/>
    <property type="match status" value="1"/>
</dbReference>
<dbReference type="Pfam" id="PF00397">
    <property type="entry name" value="WW"/>
    <property type="match status" value="1"/>
</dbReference>
<feature type="domain" description="PH" evidence="11">
    <location>
        <begin position="443"/>
        <end position="544"/>
    </location>
</feature>
<feature type="region of interest" description="Disordered" evidence="9">
    <location>
        <begin position="379"/>
        <end position="409"/>
    </location>
</feature>
<dbReference type="PROSITE" id="PS50002">
    <property type="entry name" value="SH3"/>
    <property type="match status" value="1"/>
</dbReference>
<dbReference type="Ensembl" id="ENSSSCT00040041242.1">
    <property type="protein sequence ID" value="ENSSSCP00040017275.1"/>
    <property type="gene ID" value="ENSSSCG00040027385.1"/>
</dbReference>
<dbReference type="SMART" id="SM00233">
    <property type="entry name" value="PH"/>
    <property type="match status" value="1"/>
</dbReference>
<dbReference type="PROSITE" id="PS50003">
    <property type="entry name" value="PH_DOMAIN"/>
    <property type="match status" value="1"/>
</dbReference>
<dbReference type="InterPro" id="IPR036028">
    <property type="entry name" value="SH3-like_dom_sf"/>
</dbReference>
<dbReference type="PANTHER" id="PTHR23176">
    <property type="entry name" value="RHO/RAC/CDC GTPASE-ACTIVATING PROTEIN"/>
    <property type="match status" value="1"/>
</dbReference>
<dbReference type="InterPro" id="IPR000198">
    <property type="entry name" value="RhoGAP_dom"/>
</dbReference>
<dbReference type="SUPFAM" id="SSF48350">
    <property type="entry name" value="GTPase activation domain, GAP"/>
    <property type="match status" value="1"/>
</dbReference>
<feature type="compositionally biased region" description="Acidic residues" evidence="9">
    <location>
        <begin position="549"/>
        <end position="559"/>
    </location>
</feature>
<reference evidence="14 15" key="1">
    <citation type="submission" date="2017-08" db="EMBL/GenBank/DDBJ databases">
        <title>USMARCv1.0.</title>
        <authorList>
            <person name="Hannum G.I."/>
            <person name="Koren S."/>
            <person name="Schroeder S.G."/>
            <person name="Chin S.C."/>
            <person name="Nonneman D.J."/>
            <person name="Becker S.A."/>
            <person name="Rosen B.D."/>
            <person name="Bickhart D.M."/>
            <person name="Putnam N.H."/>
            <person name="Green R.E."/>
            <person name="Tuggle C.K."/>
            <person name="Liu H."/>
            <person name="Rohrer G.A."/>
            <person name="Warr A."/>
            <person name="Hall R."/>
            <person name="Kim K."/>
            <person name="Hume D.A."/>
            <person name="Talbot R."/>
            <person name="Chow W."/>
            <person name="Howe K."/>
            <person name="Schwartz A.S."/>
            <person name="Watson M."/>
            <person name="Archibald A.L."/>
            <person name="Phillippy A.M."/>
            <person name="Smith T.P.L."/>
        </authorList>
    </citation>
    <scope>NUCLEOTIDE SEQUENCE [LARGE SCALE GENOMIC DNA]</scope>
</reference>
<dbReference type="CDD" id="cd13233">
    <property type="entry name" value="PH_ARHGAP9-like"/>
    <property type="match status" value="1"/>
</dbReference>
<gene>
    <name evidence="14" type="primary">ARHGAP12</name>
</gene>
<dbReference type="SMART" id="SM00456">
    <property type="entry name" value="WW"/>
    <property type="match status" value="2"/>
</dbReference>
<keyword evidence="1 8" id="KW-0728">SH3 domain</keyword>
<feature type="domain" description="Rho-GAP" evidence="13">
    <location>
        <begin position="625"/>
        <end position="813"/>
    </location>
</feature>
<dbReference type="Gene3D" id="2.30.30.40">
    <property type="entry name" value="SH3 Domains"/>
    <property type="match status" value="1"/>
</dbReference>
<dbReference type="Proteomes" id="UP000694722">
    <property type="component" value="Unplaced"/>
</dbReference>
<evidence type="ECO:0000256" key="9">
    <source>
        <dbReference type="SAM" id="MobiDB-lite"/>
    </source>
</evidence>
<dbReference type="InterPro" id="IPR036020">
    <property type="entry name" value="WW_dom_sf"/>
</dbReference>
<reference evidence="14" key="2">
    <citation type="submission" date="2025-05" db="UniProtKB">
        <authorList>
            <consortium name="Ensembl"/>
        </authorList>
    </citation>
    <scope>IDENTIFICATION</scope>
</reference>
<dbReference type="InterPro" id="IPR001202">
    <property type="entry name" value="WW_dom"/>
</dbReference>
<dbReference type="AlphaFoldDB" id="A0A4X1UJP0"/>
<dbReference type="Gene3D" id="2.30.29.30">
    <property type="entry name" value="Pleckstrin-homology domain (PH domain)/Phosphotyrosine-binding domain (PTB)"/>
    <property type="match status" value="1"/>
</dbReference>